<organism evidence="2 3">
    <name type="scientific">Paenibacillus radicis</name>
    <name type="common">ex Xue et al. 2023</name>
    <dbReference type="NCBI Taxonomy" id="2972489"/>
    <lineage>
        <taxon>Bacteria</taxon>
        <taxon>Bacillati</taxon>
        <taxon>Bacillota</taxon>
        <taxon>Bacilli</taxon>
        <taxon>Bacillales</taxon>
        <taxon>Paenibacillaceae</taxon>
        <taxon>Paenibacillus</taxon>
    </lineage>
</organism>
<reference evidence="2 3" key="1">
    <citation type="submission" date="2022-08" db="EMBL/GenBank/DDBJ databases">
        <title>Paenibacillus endoradicis sp. nov., Paenibacillus radicibacter sp. nov and Paenibacillus pararadicis sp. nov., three cold-adapted plant growth-promoting bacteria isolated from root of Larix gmelinii in Great Khingan.</title>
        <authorList>
            <person name="Xue H."/>
        </authorList>
    </citation>
    <scope>NUCLEOTIDE SEQUENCE [LARGE SCALE GENOMIC DNA]</scope>
    <source>
        <strain evidence="2 3">N5-1-1-5</strain>
    </source>
</reference>
<name>A0ABT1YCX9_9BACL</name>
<gene>
    <name evidence="2" type="ORF">NV381_07580</name>
</gene>
<accession>A0ABT1YCX9</accession>
<dbReference type="EMBL" id="JANQBD010000004">
    <property type="protein sequence ID" value="MCR8631060.1"/>
    <property type="molecule type" value="Genomic_DNA"/>
</dbReference>
<protein>
    <submittedName>
        <fullName evidence="2">Uncharacterized protein</fullName>
    </submittedName>
</protein>
<comment type="caution">
    <text evidence="2">The sequence shown here is derived from an EMBL/GenBank/DDBJ whole genome shotgun (WGS) entry which is preliminary data.</text>
</comment>
<evidence type="ECO:0000256" key="1">
    <source>
        <dbReference type="SAM" id="MobiDB-lite"/>
    </source>
</evidence>
<keyword evidence="3" id="KW-1185">Reference proteome</keyword>
<sequence length="139" mass="15056">MEGRLHTRAVTGGYDQGGRLSSYTPHPFPLLLYSVLYAASLLPYAGLRAVNDRNELLCWYSRCTISFTILLAQRSPAHNLKQHAGTASTEVKGDAEVIVPLSPEKSKNQSDKGTVSSVQNPPGLIPAIPIKIPLDHGVH</sequence>
<evidence type="ECO:0000313" key="2">
    <source>
        <dbReference type="EMBL" id="MCR8631060.1"/>
    </source>
</evidence>
<feature type="region of interest" description="Disordered" evidence="1">
    <location>
        <begin position="101"/>
        <end position="122"/>
    </location>
</feature>
<evidence type="ECO:0000313" key="3">
    <source>
        <dbReference type="Proteomes" id="UP001300012"/>
    </source>
</evidence>
<dbReference type="Proteomes" id="UP001300012">
    <property type="component" value="Unassembled WGS sequence"/>
</dbReference>
<dbReference type="RefSeq" id="WP_258212659.1">
    <property type="nucleotide sequence ID" value="NZ_JANQBD010000004.1"/>
</dbReference>
<feature type="compositionally biased region" description="Polar residues" evidence="1">
    <location>
        <begin position="111"/>
        <end position="120"/>
    </location>
</feature>
<proteinExistence type="predicted"/>